<dbReference type="Gene3D" id="3.30.70.100">
    <property type="match status" value="1"/>
</dbReference>
<proteinExistence type="predicted"/>
<organism evidence="3 4">
    <name type="scientific">Cupriavidus necator (strain ATCC 43291 / DSM 13513 / CCUG 52238 / LMG 8453 / N-1)</name>
    <name type="common">Ralstonia eutropha</name>
    <dbReference type="NCBI Taxonomy" id="1042878"/>
    <lineage>
        <taxon>Bacteria</taxon>
        <taxon>Pseudomonadati</taxon>
        <taxon>Pseudomonadota</taxon>
        <taxon>Betaproteobacteria</taxon>
        <taxon>Burkholderiales</taxon>
        <taxon>Burkholderiaceae</taxon>
        <taxon>Cupriavidus</taxon>
    </lineage>
</organism>
<name>G0F075_CUPNN</name>
<dbReference type="GO" id="GO:0005507">
    <property type="term" value="F:copper ion binding"/>
    <property type="evidence" value="ECO:0007669"/>
    <property type="project" value="InterPro"/>
</dbReference>
<dbReference type="AlphaFoldDB" id="G0F075"/>
<evidence type="ECO:0000259" key="2">
    <source>
        <dbReference type="PROSITE" id="PS50846"/>
    </source>
</evidence>
<gene>
    <name evidence="3" type="primary">copZ</name>
    <name evidence="3" type="ordered locus">CNE_1c36190</name>
</gene>
<dbReference type="HOGENOM" id="CLU_134973_5_0_4"/>
<dbReference type="KEGG" id="cnc:CNE_1c36190"/>
<dbReference type="PRINTS" id="PR00944">
    <property type="entry name" value="CUEXPORT"/>
</dbReference>
<dbReference type="SUPFAM" id="SSF55008">
    <property type="entry name" value="HMA, heavy metal-associated domain"/>
    <property type="match status" value="1"/>
</dbReference>
<feature type="domain" description="HMA" evidence="2">
    <location>
        <begin position="18"/>
        <end position="81"/>
    </location>
</feature>
<protein>
    <submittedName>
        <fullName evidence="3">Copper chaperone, heavy metal ion binding protein</fullName>
    </submittedName>
</protein>
<dbReference type="InterPro" id="IPR000428">
    <property type="entry name" value="Cu-bd"/>
</dbReference>
<evidence type="ECO:0000313" key="3">
    <source>
        <dbReference type="EMBL" id="AEI78911.1"/>
    </source>
</evidence>
<dbReference type="PROSITE" id="PS50846">
    <property type="entry name" value="HMA_2"/>
    <property type="match status" value="1"/>
</dbReference>
<keyword evidence="1" id="KW-0479">Metal-binding</keyword>
<evidence type="ECO:0000313" key="4">
    <source>
        <dbReference type="Proteomes" id="UP000006798"/>
    </source>
</evidence>
<dbReference type="Proteomes" id="UP000006798">
    <property type="component" value="Chromosome 1"/>
</dbReference>
<dbReference type="CDD" id="cd00371">
    <property type="entry name" value="HMA"/>
    <property type="match status" value="1"/>
</dbReference>
<dbReference type="InterPro" id="IPR017969">
    <property type="entry name" value="Heavy-metal-associated_CS"/>
</dbReference>
<dbReference type="InterPro" id="IPR006121">
    <property type="entry name" value="HMA_dom"/>
</dbReference>
<sequence>MSVAAPCRLFHPVQESPIMIQFQVEGMSCNHCVGAITRAVQAVDPAARVSADVPAQAVRVESGADAEALRDAIEEAGYPVKSVA</sequence>
<evidence type="ECO:0000256" key="1">
    <source>
        <dbReference type="ARBA" id="ARBA00022723"/>
    </source>
</evidence>
<dbReference type="GO" id="GO:0006825">
    <property type="term" value="P:copper ion transport"/>
    <property type="evidence" value="ECO:0007669"/>
    <property type="project" value="InterPro"/>
</dbReference>
<accession>G0F075</accession>
<dbReference type="InterPro" id="IPR036163">
    <property type="entry name" value="HMA_dom_sf"/>
</dbReference>
<dbReference type="PROSITE" id="PS01047">
    <property type="entry name" value="HMA_1"/>
    <property type="match status" value="1"/>
</dbReference>
<reference evidence="3 4" key="1">
    <citation type="journal article" date="2011" name="J. Bacteriol.">
        <title>Complete genome sequence of the type strain Cupriavidus necator N-1.</title>
        <authorList>
            <person name="Poehlein A."/>
            <person name="Kusian B."/>
            <person name="Friedrich B."/>
            <person name="Daniel R."/>
            <person name="Bowien B."/>
        </authorList>
    </citation>
    <scope>NUCLEOTIDE SEQUENCE [LARGE SCALE GENOMIC DNA]</scope>
    <source>
        <strain evidence="4">ATCC 43291 / DSM 13513 / CCUG 52238 / LMG 8453 / N-1</strain>
    </source>
</reference>
<dbReference type="Pfam" id="PF00403">
    <property type="entry name" value="HMA"/>
    <property type="match status" value="1"/>
</dbReference>
<dbReference type="EMBL" id="CP002877">
    <property type="protein sequence ID" value="AEI78911.1"/>
    <property type="molecule type" value="Genomic_DNA"/>
</dbReference>